<comment type="subunit">
    <text evidence="6">Homodimer.</text>
</comment>
<keyword evidence="3 6" id="KW-0328">Glycosyltransferase</keyword>
<dbReference type="SUPFAM" id="SSF53271">
    <property type="entry name" value="PRTase-like"/>
    <property type="match status" value="1"/>
</dbReference>
<feature type="binding site" evidence="6">
    <location>
        <position position="108"/>
    </location>
    <ligand>
        <name>5-phospho-alpha-D-ribose 1-diphosphate</name>
        <dbReference type="ChEBI" id="CHEBI:58017"/>
        <note>ligand shared between dimeric partners</note>
    </ligand>
</feature>
<dbReference type="InterPro" id="IPR004467">
    <property type="entry name" value="Or_phspho_trans_dom"/>
</dbReference>
<dbReference type="Pfam" id="PF00156">
    <property type="entry name" value="Pribosyltran"/>
    <property type="match status" value="1"/>
</dbReference>
<evidence type="ECO:0000256" key="6">
    <source>
        <dbReference type="HAMAP-Rule" id="MF_01208"/>
    </source>
</evidence>
<evidence type="ECO:0000256" key="4">
    <source>
        <dbReference type="ARBA" id="ARBA00022679"/>
    </source>
</evidence>
<dbReference type="Gene3D" id="3.40.50.2020">
    <property type="match status" value="1"/>
</dbReference>
<accession>A0ABW9XJI6</accession>
<comment type="catalytic activity">
    <reaction evidence="6">
        <text>orotidine 5'-phosphate + diphosphate = orotate + 5-phospho-alpha-D-ribose 1-diphosphate</text>
        <dbReference type="Rhea" id="RHEA:10380"/>
        <dbReference type="ChEBI" id="CHEBI:30839"/>
        <dbReference type="ChEBI" id="CHEBI:33019"/>
        <dbReference type="ChEBI" id="CHEBI:57538"/>
        <dbReference type="ChEBI" id="CHEBI:58017"/>
        <dbReference type="EC" id="2.4.2.10"/>
    </reaction>
</comment>
<protein>
    <recommendedName>
        <fullName evidence="2 6">Orotate phosphoribosyltransferase</fullName>
        <shortName evidence="6">OPRT</shortName>
        <shortName evidence="6">OPRTase</shortName>
        <ecNumber evidence="2 6">2.4.2.10</ecNumber>
    </recommendedName>
</protein>
<dbReference type="EMBL" id="JAAAMV010000001">
    <property type="protein sequence ID" value="NBD22764.1"/>
    <property type="molecule type" value="Genomic_DNA"/>
</dbReference>
<feature type="binding site" evidence="6">
    <location>
        <position position="132"/>
    </location>
    <ligand>
        <name>orotate</name>
        <dbReference type="ChEBI" id="CHEBI:30839"/>
    </ligand>
</feature>
<evidence type="ECO:0000256" key="3">
    <source>
        <dbReference type="ARBA" id="ARBA00022676"/>
    </source>
</evidence>
<keyword evidence="9" id="KW-1185">Reference proteome</keyword>
<dbReference type="PANTHER" id="PTHR19278">
    <property type="entry name" value="OROTATE PHOSPHORIBOSYLTRANSFERASE"/>
    <property type="match status" value="1"/>
</dbReference>
<dbReference type="HAMAP" id="MF_01208">
    <property type="entry name" value="PyrE"/>
    <property type="match status" value="1"/>
</dbReference>
<keyword evidence="4 6" id="KW-0808">Transferase</keyword>
<dbReference type="GO" id="GO:0004588">
    <property type="term" value="F:orotate phosphoribosyltransferase activity"/>
    <property type="evidence" value="ECO:0007669"/>
    <property type="project" value="UniProtKB-EC"/>
</dbReference>
<organism evidence="8 9">
    <name type="scientific">Paenibacillus glycinis</name>
    <dbReference type="NCBI Taxonomy" id="2697035"/>
    <lineage>
        <taxon>Bacteria</taxon>
        <taxon>Bacillati</taxon>
        <taxon>Bacillota</taxon>
        <taxon>Bacilli</taxon>
        <taxon>Bacillales</taxon>
        <taxon>Paenibacillaceae</taxon>
        <taxon>Paenibacillus</taxon>
    </lineage>
</organism>
<feature type="binding site" description="in other chain" evidence="6">
    <location>
        <begin position="128"/>
        <end position="136"/>
    </location>
    <ligand>
        <name>5-phospho-alpha-D-ribose 1-diphosphate</name>
        <dbReference type="ChEBI" id="CHEBI:58017"/>
        <note>ligand shared between dimeric partners</note>
    </ligand>
</feature>
<dbReference type="Proteomes" id="UP000665561">
    <property type="component" value="Unassembled WGS sequence"/>
</dbReference>
<reference evidence="8 9" key="1">
    <citation type="submission" date="2020-01" db="EMBL/GenBank/DDBJ databases">
        <title>Paenibacillus soybeanensis sp. nov. isolated from the nodules of soybean (Glycine max(L.) Merr).</title>
        <authorList>
            <person name="Wang H."/>
        </authorList>
    </citation>
    <scope>NUCLEOTIDE SEQUENCE [LARGE SCALE GENOMIC DNA]</scope>
    <source>
        <strain evidence="8 9">T1</strain>
    </source>
</reference>
<dbReference type="InterPro" id="IPR029057">
    <property type="entry name" value="PRTase-like"/>
</dbReference>
<name>A0ABW9XJI6_9BACL</name>
<evidence type="ECO:0000256" key="5">
    <source>
        <dbReference type="ARBA" id="ARBA00022975"/>
    </source>
</evidence>
<evidence type="ECO:0000313" key="8">
    <source>
        <dbReference type="EMBL" id="NBD22764.1"/>
    </source>
</evidence>
<comment type="caution">
    <text evidence="6">Lacks conserved residue(s) required for the propagation of feature annotation.</text>
</comment>
<keyword evidence="6" id="KW-0460">Magnesium</keyword>
<dbReference type="RefSeq" id="WP_161740882.1">
    <property type="nucleotide sequence ID" value="NZ_JAAAMV010000001.1"/>
</dbReference>
<evidence type="ECO:0000256" key="1">
    <source>
        <dbReference type="ARBA" id="ARBA00004889"/>
    </source>
</evidence>
<feature type="domain" description="Phosphoribosyltransferase" evidence="7">
    <location>
        <begin position="54"/>
        <end position="157"/>
    </location>
</feature>
<feature type="binding site" evidence="6">
    <location>
        <position position="106"/>
    </location>
    <ligand>
        <name>5-phospho-alpha-D-ribose 1-diphosphate</name>
        <dbReference type="ChEBI" id="CHEBI:58017"/>
        <note>ligand shared between dimeric partners</note>
    </ligand>
</feature>
<sequence length="215" mass="23147">MTSSTLEQLPTEIAKGLLQINAVALRPNEPFTWTSGMKSPIYCDNRLTMSYPAIRDLIAEGFATIIRAQYPDCQAVAGIATGGIPHAAWVAQKLNLPMLYVRDKAKGHGKTNQIEGHFEPGQKIVLIEDLISTGGSSLKAAVAVREAGCEVQGVVAIFTYQFPQATEAFAKEGIPLATLSNYSALIDVAVENGIVQSSDVELLQSWRENPQAFGV</sequence>
<keyword evidence="5 6" id="KW-0665">Pyrimidine biosynthesis</keyword>
<comment type="function">
    <text evidence="6">Catalyzes the transfer of a ribosyl phosphate group from 5-phosphoribose 1-diphosphate to orotate, leading to the formation of orotidine monophosphate (OMP).</text>
</comment>
<comment type="caution">
    <text evidence="8">The sequence shown here is derived from an EMBL/GenBank/DDBJ whole genome shotgun (WGS) entry which is preliminary data.</text>
</comment>
<dbReference type="InterPro" id="IPR000836">
    <property type="entry name" value="PRTase_dom"/>
</dbReference>
<gene>
    <name evidence="6" type="primary">pyrE</name>
    <name evidence="8" type="ORF">GT019_02650</name>
</gene>
<dbReference type="PANTHER" id="PTHR19278:SF9">
    <property type="entry name" value="URIDINE 5'-MONOPHOSPHATE SYNTHASE"/>
    <property type="match status" value="1"/>
</dbReference>
<evidence type="ECO:0000259" key="7">
    <source>
        <dbReference type="Pfam" id="PF00156"/>
    </source>
</evidence>
<evidence type="ECO:0000313" key="9">
    <source>
        <dbReference type="Proteomes" id="UP000665561"/>
    </source>
</evidence>
<dbReference type="CDD" id="cd06223">
    <property type="entry name" value="PRTases_typeI"/>
    <property type="match status" value="1"/>
</dbReference>
<comment type="cofactor">
    <cofactor evidence="6">
        <name>Mg(2+)</name>
        <dbReference type="ChEBI" id="CHEBI:18420"/>
    </cofactor>
</comment>
<feature type="binding site" evidence="6">
    <location>
        <position position="102"/>
    </location>
    <ligand>
        <name>5-phospho-alpha-D-ribose 1-diphosphate</name>
        <dbReference type="ChEBI" id="CHEBI:58017"/>
        <note>ligand shared between dimeric partners</note>
    </ligand>
</feature>
<evidence type="ECO:0000256" key="2">
    <source>
        <dbReference type="ARBA" id="ARBA00011971"/>
    </source>
</evidence>
<dbReference type="EC" id="2.4.2.10" evidence="2 6"/>
<comment type="pathway">
    <text evidence="1 6">Pyrimidine metabolism; UMP biosynthesis via de novo pathway; UMP from orotate: step 1/2.</text>
</comment>
<comment type="similarity">
    <text evidence="6">Belongs to the purine/pyrimidine phosphoribosyltransferase family. PyrE subfamily.</text>
</comment>
<proteinExistence type="inferred from homology"/>
<dbReference type="NCBIfam" id="TIGR00336">
    <property type="entry name" value="pyrE"/>
    <property type="match status" value="1"/>
</dbReference>
<dbReference type="InterPro" id="IPR023031">
    <property type="entry name" value="OPRT"/>
</dbReference>